<proteinExistence type="predicted"/>
<dbReference type="InterPro" id="IPR008928">
    <property type="entry name" value="6-hairpin_glycosidase_sf"/>
</dbReference>
<dbReference type="PANTHER" id="PTHR31616">
    <property type="entry name" value="TREHALASE"/>
    <property type="match status" value="1"/>
</dbReference>
<dbReference type="InterPro" id="IPR045582">
    <property type="entry name" value="Trehalase-like_N"/>
</dbReference>
<dbReference type="AlphaFoldDB" id="A0A918Y3J2"/>
<dbReference type="InterPro" id="IPR011613">
    <property type="entry name" value="GH15-like"/>
</dbReference>
<dbReference type="Pfam" id="PF00723">
    <property type="entry name" value="Glyco_hydro_15"/>
    <property type="match status" value="1"/>
</dbReference>
<sequence>MAETPSRAPGPGLPGRAPHPGLPRYVPIADHGLIGDLRSVALVGSNGTIDWYCCPSFDDPSVFAAVLDAERGGCFDLAAAETARTKQFYFPDTNVLITRFFAEDGVGEVQDFMPVTGEGGEAERHRLIRRVLCVRGTMPFRARVAPRFNYGADPHTVRTEGRVVLFESPQRALSLTATVPLETQGPDAFAEFKLTEGESAVFALDQVGGDVAPRRCAATEAEEQFAATVAYWRRWLAQSRYRGRWREMVHRSALTLKLLTYAPTGAIVAAPTTSLPERLGGERNWDYRYVWVRDAAFAVYALLRLGFSGEAAAFMRFVTRHISPGDGKATGPLQIMYGIDGRTDLPERELPHLEGHQGSAPVRIGNAAAGQLQLDIYGALIDSIYLYDRWAEPISSGQWDDVCALVDWVCENWDQPDEGVWETRGGRKNFLYSRLMCWVAVERAIRLANHRGLPADLLRWQRTRDGIYRRIMDHGWSAERQAFVQYEDADVLDAAVLMMPLAKFIAPTDPKWLSTLDALTEDLVSDSLVYRYDPGASPDGLSGEEGTFSICSFWYVEALTRAGRLDEARLAFEKMLTYANHLGLFAEEIGRTGEQQGNFPQAFTHLSLISAAYNLDRALG</sequence>
<evidence type="ECO:0000256" key="1">
    <source>
        <dbReference type="SAM" id="MobiDB-lite"/>
    </source>
</evidence>
<dbReference type="RefSeq" id="WP_190177812.1">
    <property type="nucleotide sequence ID" value="NZ_BMVF01000005.1"/>
</dbReference>
<reference evidence="4" key="2">
    <citation type="submission" date="2020-09" db="EMBL/GenBank/DDBJ databases">
        <authorList>
            <person name="Sun Q."/>
            <person name="Ohkuma M."/>
        </authorList>
    </citation>
    <scope>NUCLEOTIDE SEQUENCE</scope>
    <source>
        <strain evidence="4">JCM 4654</strain>
    </source>
</reference>
<dbReference type="InterPro" id="IPR012341">
    <property type="entry name" value="6hp_glycosidase-like_sf"/>
</dbReference>
<evidence type="ECO:0000259" key="3">
    <source>
        <dbReference type="Pfam" id="PF19291"/>
    </source>
</evidence>
<reference evidence="4" key="1">
    <citation type="journal article" date="2014" name="Int. J. Syst. Evol. Microbiol.">
        <title>Complete genome sequence of Corynebacterium casei LMG S-19264T (=DSM 44701T), isolated from a smear-ripened cheese.</title>
        <authorList>
            <consortium name="US DOE Joint Genome Institute (JGI-PGF)"/>
            <person name="Walter F."/>
            <person name="Albersmeier A."/>
            <person name="Kalinowski J."/>
            <person name="Ruckert C."/>
        </authorList>
    </citation>
    <scope>NUCLEOTIDE SEQUENCE</scope>
    <source>
        <strain evidence="4">JCM 4654</strain>
    </source>
</reference>
<dbReference type="GO" id="GO:0005975">
    <property type="term" value="P:carbohydrate metabolic process"/>
    <property type="evidence" value="ECO:0007669"/>
    <property type="project" value="InterPro"/>
</dbReference>
<dbReference type="Pfam" id="PF19291">
    <property type="entry name" value="TREH_N"/>
    <property type="match status" value="1"/>
</dbReference>
<evidence type="ECO:0000313" key="4">
    <source>
        <dbReference type="EMBL" id="GHD88510.1"/>
    </source>
</evidence>
<keyword evidence="5" id="KW-1185">Reference proteome</keyword>
<evidence type="ECO:0000259" key="2">
    <source>
        <dbReference type="Pfam" id="PF00723"/>
    </source>
</evidence>
<evidence type="ECO:0000313" key="5">
    <source>
        <dbReference type="Proteomes" id="UP000608955"/>
    </source>
</evidence>
<dbReference type="Gene3D" id="1.50.10.10">
    <property type="match status" value="1"/>
</dbReference>
<gene>
    <name evidence="4" type="ORF">GCM10010508_24950</name>
</gene>
<feature type="region of interest" description="Disordered" evidence="1">
    <location>
        <begin position="1"/>
        <end position="21"/>
    </location>
</feature>
<accession>A0A918Y3J2</accession>
<dbReference type="SUPFAM" id="SSF48208">
    <property type="entry name" value="Six-hairpin glycosidases"/>
    <property type="match status" value="1"/>
</dbReference>
<dbReference type="Proteomes" id="UP000608955">
    <property type="component" value="Unassembled WGS sequence"/>
</dbReference>
<organism evidence="4 5">
    <name type="scientific">Streptomyces naganishii JCM 4654</name>
    <dbReference type="NCBI Taxonomy" id="1306179"/>
    <lineage>
        <taxon>Bacteria</taxon>
        <taxon>Bacillati</taxon>
        <taxon>Actinomycetota</taxon>
        <taxon>Actinomycetes</taxon>
        <taxon>Kitasatosporales</taxon>
        <taxon>Streptomycetaceae</taxon>
        <taxon>Streptomyces</taxon>
    </lineage>
</organism>
<comment type="caution">
    <text evidence="4">The sequence shown here is derived from an EMBL/GenBank/DDBJ whole genome shotgun (WGS) entry which is preliminary data.</text>
</comment>
<protein>
    <submittedName>
        <fullName evidence="4">Glucoamylase</fullName>
    </submittedName>
</protein>
<name>A0A918Y3J2_9ACTN</name>
<feature type="domain" description="Trehalase-like N-terminal" evidence="3">
    <location>
        <begin position="26"/>
        <end position="175"/>
    </location>
</feature>
<dbReference type="PANTHER" id="PTHR31616:SF0">
    <property type="entry name" value="GLUCAN 1,4-ALPHA-GLUCOSIDASE"/>
    <property type="match status" value="1"/>
</dbReference>
<feature type="domain" description="GH15-like" evidence="2">
    <location>
        <begin position="245"/>
        <end position="613"/>
    </location>
</feature>
<dbReference type="GO" id="GO:0004553">
    <property type="term" value="F:hydrolase activity, hydrolyzing O-glycosyl compounds"/>
    <property type="evidence" value="ECO:0007669"/>
    <property type="project" value="TreeGrafter"/>
</dbReference>
<dbReference type="EMBL" id="BMVF01000005">
    <property type="protein sequence ID" value="GHD88510.1"/>
    <property type="molecule type" value="Genomic_DNA"/>
</dbReference>